<evidence type="ECO:0000259" key="4">
    <source>
        <dbReference type="Pfam" id="PF07687"/>
    </source>
</evidence>
<dbReference type="EMBL" id="LYPA01000080">
    <property type="protein sequence ID" value="OBR62224.1"/>
    <property type="molecule type" value="Genomic_DNA"/>
</dbReference>
<dbReference type="GO" id="GO:0008233">
    <property type="term" value="F:peptidase activity"/>
    <property type="evidence" value="ECO:0007669"/>
    <property type="project" value="UniProtKB-KW"/>
</dbReference>
<dbReference type="Pfam" id="PF01546">
    <property type="entry name" value="Peptidase_M20"/>
    <property type="match status" value="1"/>
</dbReference>
<accession>A0A1A5Y9C6</accession>
<dbReference type="GO" id="GO:0009014">
    <property type="term" value="F:succinyl-diaminopimelate desuccinylase activity"/>
    <property type="evidence" value="ECO:0007669"/>
    <property type="project" value="TreeGrafter"/>
</dbReference>
<dbReference type="GO" id="GO:0046872">
    <property type="term" value="F:metal ion binding"/>
    <property type="evidence" value="ECO:0007669"/>
    <property type="project" value="UniProtKB-KW"/>
</dbReference>
<dbReference type="Gene3D" id="3.30.70.360">
    <property type="match status" value="1"/>
</dbReference>
<dbReference type="AlphaFoldDB" id="A0A1A5Y9C6"/>
<dbReference type="RefSeq" id="WP_068687083.1">
    <property type="nucleotide sequence ID" value="NZ_LYPA01000080.1"/>
</dbReference>
<evidence type="ECO:0000313" key="5">
    <source>
        <dbReference type="EMBL" id="OBR62224.1"/>
    </source>
</evidence>
<protein>
    <submittedName>
        <fullName evidence="5">Acetylornithine deacetylase</fullName>
    </submittedName>
</protein>
<keyword evidence="1" id="KW-0645">Protease</keyword>
<evidence type="ECO:0000313" key="6">
    <source>
        <dbReference type="Proteomes" id="UP000092024"/>
    </source>
</evidence>
<sequence length="464" mass="50481">MSKKEADRWLQGAEEAYPLAVRLLGEMVSIPSVAAQHRGIPEAASCVLRSVEELGGEALIFDDLPGNPVVYGFFPAGTGGDSGKTLLFYNHYDVQPEEPAEEWETPPFALTEREGKLFGRGVGDNKGDIAARLAAVDLLRRQPGGLPCNVKFMVEGEEEIGSPNLAPYVAKYSDYFAADACIWEFGYKDEGERQGLVAGLRGLLYMELICKGADQDQHSLSSGYIDNPALRLAHALSSLKDQNGEVTVEGFHDDAKEPTPEELEAVRKLPFDGEAIKKLYGLRLPLLTERSGKDPRVVTAFESLLTVCGIHGGYTGSGAKTLIPSEAIAKVEVRLAAGQEPQTILRLLRAHLDRHGFGDIHINVLNDRQRGFRSNLSDPFVKLVQRTAEELYPDGVTLTPSHPGCGPMYDLGSVLELPIVSTGIGWIGSRYHAPNENVRIGDLKQGIAHIALLLSRFGQPITTT</sequence>
<dbReference type="GO" id="GO:0009089">
    <property type="term" value="P:lysine biosynthetic process via diaminopimelate"/>
    <property type="evidence" value="ECO:0007669"/>
    <property type="project" value="TreeGrafter"/>
</dbReference>
<proteinExistence type="predicted"/>
<dbReference type="Pfam" id="PF07687">
    <property type="entry name" value="M20_dimer"/>
    <property type="match status" value="1"/>
</dbReference>
<dbReference type="InterPro" id="IPR011650">
    <property type="entry name" value="Peptidase_M20_dimer"/>
</dbReference>
<gene>
    <name evidence="5" type="ORF">A7K91_00930</name>
</gene>
<dbReference type="GO" id="GO:0006508">
    <property type="term" value="P:proteolysis"/>
    <property type="evidence" value="ECO:0007669"/>
    <property type="project" value="UniProtKB-KW"/>
</dbReference>
<reference evidence="5 6" key="1">
    <citation type="submission" date="2016-05" db="EMBL/GenBank/DDBJ databases">
        <title>Paenibacillus oryzae. sp. nov., isolated from the rice root.</title>
        <authorList>
            <person name="Zhang J."/>
            <person name="Zhang X."/>
        </authorList>
    </citation>
    <scope>NUCLEOTIDE SEQUENCE [LARGE SCALE GENOMIC DNA]</scope>
    <source>
        <strain evidence="5 6">1DrF-4</strain>
    </source>
</reference>
<organism evidence="5 6">
    <name type="scientific">Paenibacillus oryzae</name>
    <dbReference type="NCBI Taxonomy" id="1844972"/>
    <lineage>
        <taxon>Bacteria</taxon>
        <taxon>Bacillati</taxon>
        <taxon>Bacillota</taxon>
        <taxon>Bacilli</taxon>
        <taxon>Bacillales</taxon>
        <taxon>Paenibacillaceae</taxon>
        <taxon>Paenibacillus</taxon>
    </lineage>
</organism>
<dbReference type="Proteomes" id="UP000092024">
    <property type="component" value="Unassembled WGS sequence"/>
</dbReference>
<dbReference type="PANTHER" id="PTHR43270:SF8">
    <property type="entry name" value="DI- AND TRIPEPTIDASE DUG2-RELATED"/>
    <property type="match status" value="1"/>
</dbReference>
<evidence type="ECO:0000256" key="3">
    <source>
        <dbReference type="ARBA" id="ARBA00022801"/>
    </source>
</evidence>
<dbReference type="Gene3D" id="3.40.630.10">
    <property type="entry name" value="Zn peptidases"/>
    <property type="match status" value="1"/>
</dbReference>
<dbReference type="PANTHER" id="PTHR43270">
    <property type="entry name" value="BETA-ALA-HIS DIPEPTIDASE"/>
    <property type="match status" value="1"/>
</dbReference>
<evidence type="ECO:0000256" key="1">
    <source>
        <dbReference type="ARBA" id="ARBA00022670"/>
    </source>
</evidence>
<dbReference type="GO" id="GO:0005829">
    <property type="term" value="C:cytosol"/>
    <property type="evidence" value="ECO:0007669"/>
    <property type="project" value="TreeGrafter"/>
</dbReference>
<name>A0A1A5Y9C6_9BACL</name>
<dbReference type="InterPro" id="IPR002933">
    <property type="entry name" value="Peptidase_M20"/>
</dbReference>
<dbReference type="SUPFAM" id="SSF53187">
    <property type="entry name" value="Zn-dependent exopeptidases"/>
    <property type="match status" value="1"/>
</dbReference>
<keyword evidence="2" id="KW-0479">Metal-binding</keyword>
<dbReference type="InterPro" id="IPR051458">
    <property type="entry name" value="Cyt/Met_Dipeptidase"/>
</dbReference>
<feature type="domain" description="Peptidase M20 dimerisation" evidence="4">
    <location>
        <begin position="199"/>
        <end position="356"/>
    </location>
</feature>
<keyword evidence="6" id="KW-1185">Reference proteome</keyword>
<dbReference type="OrthoDB" id="9761532at2"/>
<evidence type="ECO:0000256" key="2">
    <source>
        <dbReference type="ARBA" id="ARBA00022723"/>
    </source>
</evidence>
<dbReference type="STRING" id="1844972.A7K91_00930"/>
<comment type="caution">
    <text evidence="5">The sequence shown here is derived from an EMBL/GenBank/DDBJ whole genome shotgun (WGS) entry which is preliminary data.</text>
</comment>
<keyword evidence="3" id="KW-0378">Hydrolase</keyword>